<feature type="chain" id="PRO_5045306228" evidence="2">
    <location>
        <begin position="36"/>
        <end position="234"/>
    </location>
</feature>
<sequence>MRRVASCRKSSRYGAFALMTGLLGASLLAGHSARADEAGLSMDDDDLLAKAPKIEDTSGWYLRGDVGYVFNETPDGLRPGFGLRDSSLDDAWLVGIGAGVRLNDMFRVDVTADYRTSADYAATGVTADFSATTVLANVYADLGTWHGITPYVGAGIGGGYVSAGDIRLFGLPAGDSSGWGFAWALTAGAAVTVAPNWQVDVGYRYINLEEAGGGRFDFGQSTHEVRIGLRYLID</sequence>
<dbReference type="SUPFAM" id="SSF56925">
    <property type="entry name" value="OMPA-like"/>
    <property type="match status" value="1"/>
</dbReference>
<evidence type="ECO:0000313" key="4">
    <source>
        <dbReference type="EMBL" id="TSJ60494.1"/>
    </source>
</evidence>
<reference evidence="4 5" key="1">
    <citation type="submission" date="2019-07" db="EMBL/GenBank/DDBJ databases">
        <authorList>
            <person name="Grouzdev D.S."/>
        </authorList>
    </citation>
    <scope>NUCLEOTIDE SEQUENCE [LARGE SCALE GENOMIC DNA]</scope>
    <source>
        <strain evidence="4 5">3C</strain>
    </source>
</reference>
<keyword evidence="1 2" id="KW-0732">Signal</keyword>
<proteinExistence type="predicted"/>
<evidence type="ECO:0000256" key="2">
    <source>
        <dbReference type="SAM" id="SignalP"/>
    </source>
</evidence>
<gene>
    <name evidence="4" type="ORF">FO470_17225</name>
</gene>
<evidence type="ECO:0000256" key="1">
    <source>
        <dbReference type="ARBA" id="ARBA00022729"/>
    </source>
</evidence>
<dbReference type="Pfam" id="PF13505">
    <property type="entry name" value="OMP_b-brl"/>
    <property type="match status" value="1"/>
</dbReference>
<dbReference type="InterPro" id="IPR011250">
    <property type="entry name" value="OMP/PagP_B-barrel"/>
</dbReference>
<dbReference type="EMBL" id="VMBP01000006">
    <property type="protein sequence ID" value="TSJ60494.1"/>
    <property type="molecule type" value="Genomic_DNA"/>
</dbReference>
<feature type="signal peptide" evidence="2">
    <location>
        <begin position="1"/>
        <end position="35"/>
    </location>
</feature>
<dbReference type="InterPro" id="IPR027385">
    <property type="entry name" value="Beta-barrel_OMP"/>
</dbReference>
<dbReference type="Gene3D" id="2.40.160.20">
    <property type="match status" value="1"/>
</dbReference>
<feature type="domain" description="Outer membrane protein beta-barrel" evidence="3">
    <location>
        <begin position="55"/>
        <end position="221"/>
    </location>
</feature>
<keyword evidence="5" id="KW-1185">Reference proteome</keyword>
<evidence type="ECO:0000313" key="5">
    <source>
        <dbReference type="Proteomes" id="UP000315321"/>
    </source>
</evidence>
<name>A0ABY3DMI3_9HYPH</name>
<accession>A0ABY3DMI3</accession>
<organism evidence="4 5">
    <name type="scientific">Ancylobacter moscoviensis</name>
    <dbReference type="NCBI Taxonomy" id="2597768"/>
    <lineage>
        <taxon>Bacteria</taxon>
        <taxon>Pseudomonadati</taxon>
        <taxon>Pseudomonadota</taxon>
        <taxon>Alphaproteobacteria</taxon>
        <taxon>Hyphomicrobiales</taxon>
        <taxon>Xanthobacteraceae</taxon>
        <taxon>Ancylobacter</taxon>
    </lineage>
</organism>
<dbReference type="Proteomes" id="UP000315321">
    <property type="component" value="Unassembled WGS sequence"/>
</dbReference>
<protein>
    <submittedName>
        <fullName evidence="4">Porin family protein</fullName>
    </submittedName>
</protein>
<evidence type="ECO:0000259" key="3">
    <source>
        <dbReference type="Pfam" id="PF13505"/>
    </source>
</evidence>
<comment type="caution">
    <text evidence="4">The sequence shown here is derived from an EMBL/GenBank/DDBJ whole genome shotgun (WGS) entry which is preliminary data.</text>
</comment>